<feature type="region of interest" description="Disordered" evidence="1">
    <location>
        <begin position="1"/>
        <end position="63"/>
    </location>
</feature>
<feature type="region of interest" description="Disordered" evidence="1">
    <location>
        <begin position="240"/>
        <end position="276"/>
    </location>
</feature>
<feature type="compositionally biased region" description="Polar residues" evidence="1">
    <location>
        <begin position="1"/>
        <end position="13"/>
    </location>
</feature>
<keyword evidence="4" id="KW-1185">Reference proteome</keyword>
<dbReference type="AlphaFoldDB" id="A0AA86N761"/>
<reference evidence="2" key="1">
    <citation type="submission" date="2023-06" db="EMBL/GenBank/DDBJ databases">
        <authorList>
            <person name="Kurt Z."/>
        </authorList>
    </citation>
    <scope>NUCLEOTIDE SEQUENCE</scope>
</reference>
<feature type="compositionally biased region" description="Basic and acidic residues" evidence="1">
    <location>
        <begin position="251"/>
        <end position="271"/>
    </location>
</feature>
<evidence type="ECO:0000313" key="4">
    <source>
        <dbReference type="Proteomes" id="UP001642409"/>
    </source>
</evidence>
<dbReference type="EMBL" id="CAXDID020000065">
    <property type="protein sequence ID" value="CAL6012028.1"/>
    <property type="molecule type" value="Genomic_DNA"/>
</dbReference>
<organism evidence="2">
    <name type="scientific">Hexamita inflata</name>
    <dbReference type="NCBI Taxonomy" id="28002"/>
    <lineage>
        <taxon>Eukaryota</taxon>
        <taxon>Metamonada</taxon>
        <taxon>Diplomonadida</taxon>
        <taxon>Hexamitidae</taxon>
        <taxon>Hexamitinae</taxon>
        <taxon>Hexamita</taxon>
    </lineage>
</organism>
<proteinExistence type="predicted"/>
<name>A0AA86N761_9EUKA</name>
<evidence type="ECO:0000313" key="2">
    <source>
        <dbReference type="EMBL" id="CAI9914093.1"/>
    </source>
</evidence>
<comment type="caution">
    <text evidence="2">The sequence shown here is derived from an EMBL/GenBank/DDBJ whole genome shotgun (WGS) entry which is preliminary data.</text>
</comment>
<reference evidence="3 4" key="2">
    <citation type="submission" date="2024-07" db="EMBL/GenBank/DDBJ databases">
        <authorList>
            <person name="Akdeniz Z."/>
        </authorList>
    </citation>
    <scope>NUCLEOTIDE SEQUENCE [LARGE SCALE GENOMIC DNA]</scope>
</reference>
<feature type="compositionally biased region" description="Polar residues" evidence="1">
    <location>
        <begin position="20"/>
        <end position="39"/>
    </location>
</feature>
<evidence type="ECO:0000313" key="3">
    <source>
        <dbReference type="EMBL" id="CAL6012028.1"/>
    </source>
</evidence>
<sequence length="597" mass="69520">MSDCESSSNQPSSEPKDSTKSFPISHQTQKQDSKQSQNAQQESSFSDDSEQQKQMKLNKLKTVERREFQNAGVQTGKGYQVKNTNGKQYRTFTVPTVDKEIQTGEEQKQKCVLVETQTQTDVFQFSQNELIKYVISSVNNVKNEIVQRDLTKEQKSANVILNQIDKIAAPGVDKCINTYLSLRRQGKDYLYIDNQDYIENKFTDYRDLQAVGVGVQSVTRIPIIKKEHKDQKESIFAPGANLNHSLNTDLNPEKQKNETEKPKIDKAHDYFTDPDNPDVYNQFYGAGFENSKEDNAREQFNQENANREQNNYQQQQQNHPYAATTNDLFPKSTSDFNPEGGKNETEKPKTNKAYYFEFDQNQTCYDLFDVNDFIQEPDEYERPNQEYQTNNQQPDNQIQTNLDSIDDLVIQKLNKLQKDDNINEAKEYDQITNPGTDSKWSENQWDEFNAAVFKAIKNYFNDLQLQTPNEALLHYRARIVGVKKEGNEYVLDETVKPTKIHLNFQQIANDCDITEKECRQKFQTLQEKILQAWPQNIVDAVLARINELWQQIPEPDIATKKKVIRETIDQEFHLIQQVQYRYKEISNKINYIISNLK</sequence>
<accession>A0AA86N761</accession>
<feature type="compositionally biased region" description="Polar residues" evidence="1">
    <location>
        <begin position="324"/>
        <end position="336"/>
    </location>
</feature>
<feature type="region of interest" description="Disordered" evidence="1">
    <location>
        <begin position="324"/>
        <end position="347"/>
    </location>
</feature>
<dbReference type="EMBL" id="CATOUU010000042">
    <property type="protein sequence ID" value="CAI9914093.1"/>
    <property type="molecule type" value="Genomic_DNA"/>
</dbReference>
<gene>
    <name evidence="2" type="ORF">HINF_LOCUS1738</name>
    <name evidence="3" type="ORF">HINF_LOCUS23108</name>
</gene>
<dbReference type="Proteomes" id="UP001642409">
    <property type="component" value="Unassembled WGS sequence"/>
</dbReference>
<protein>
    <submittedName>
        <fullName evidence="3">Hypothetical_protein</fullName>
    </submittedName>
</protein>
<evidence type="ECO:0000256" key="1">
    <source>
        <dbReference type="SAM" id="MobiDB-lite"/>
    </source>
</evidence>